<feature type="region of interest" description="Disordered" evidence="2">
    <location>
        <begin position="145"/>
        <end position="274"/>
    </location>
</feature>
<feature type="compositionally biased region" description="Low complexity" evidence="2">
    <location>
        <begin position="159"/>
        <end position="177"/>
    </location>
</feature>
<keyword evidence="1" id="KW-0040">ANK repeat</keyword>
<feature type="repeat" description="ANK" evidence="1">
    <location>
        <begin position="916"/>
        <end position="953"/>
    </location>
</feature>
<feature type="compositionally biased region" description="Polar residues" evidence="2">
    <location>
        <begin position="249"/>
        <end position="265"/>
    </location>
</feature>
<feature type="compositionally biased region" description="Basic and acidic residues" evidence="2">
    <location>
        <begin position="1041"/>
        <end position="1061"/>
    </location>
</feature>
<dbReference type="InterPro" id="IPR002110">
    <property type="entry name" value="Ankyrin_rpt"/>
</dbReference>
<feature type="region of interest" description="Disordered" evidence="2">
    <location>
        <begin position="830"/>
        <end position="852"/>
    </location>
</feature>
<protein>
    <submittedName>
        <fullName evidence="3">Uncharacterized protein</fullName>
    </submittedName>
</protein>
<feature type="region of interest" description="Disordered" evidence="2">
    <location>
        <begin position="1008"/>
        <end position="1061"/>
    </location>
</feature>
<dbReference type="InterPro" id="IPR029021">
    <property type="entry name" value="Prot-tyrosine_phosphatase-like"/>
</dbReference>
<reference evidence="3" key="1">
    <citation type="submission" date="2023-10" db="EMBL/GenBank/DDBJ databases">
        <authorList>
            <person name="Chen Y."/>
            <person name="Shah S."/>
            <person name="Dougan E. K."/>
            <person name="Thang M."/>
            <person name="Chan C."/>
        </authorList>
    </citation>
    <scope>NUCLEOTIDE SEQUENCE [LARGE SCALE GENOMIC DNA]</scope>
</reference>
<dbReference type="SUPFAM" id="SSF48403">
    <property type="entry name" value="Ankyrin repeat"/>
    <property type="match status" value="1"/>
</dbReference>
<dbReference type="PROSITE" id="PS50297">
    <property type="entry name" value="ANK_REP_REGION"/>
    <property type="match status" value="1"/>
</dbReference>
<feature type="region of interest" description="Disordered" evidence="2">
    <location>
        <begin position="494"/>
        <end position="543"/>
    </location>
</feature>
<evidence type="ECO:0000256" key="1">
    <source>
        <dbReference type="PROSITE-ProRule" id="PRU00023"/>
    </source>
</evidence>
<dbReference type="PROSITE" id="PS50088">
    <property type="entry name" value="ANK_REPEAT"/>
    <property type="match status" value="2"/>
</dbReference>
<dbReference type="EMBL" id="CAUYUJ010012858">
    <property type="protein sequence ID" value="CAK0834708.1"/>
    <property type="molecule type" value="Genomic_DNA"/>
</dbReference>
<feature type="compositionally biased region" description="Polar residues" evidence="2">
    <location>
        <begin position="148"/>
        <end position="157"/>
    </location>
</feature>
<feature type="repeat" description="ANK" evidence="1">
    <location>
        <begin position="954"/>
        <end position="986"/>
    </location>
</feature>
<dbReference type="Proteomes" id="UP001189429">
    <property type="component" value="Unassembled WGS sequence"/>
</dbReference>
<sequence>MDNGLLTVSVSPRELLGTYGVPRAAAVTGSALFAASTLRRSFSSPSFGGPASSSPSRARTPASAPGTRPARRAPGALSLAELRGIVLTRAGASPSASASQRSLDRTLNPYWPAYAADFSSPWDPVDDVDCVASRQSTQSRLGWCVSQPGDSRGSTAETRAGAAGVACPAPARPASEPAPKRASEPGGSLSVGARAQRSRPSATFADGPPPGVAEDAHGAPELREEDDGGGAAPERGQGRSALRAGGEGESSQRLRSFRHSTSSAPSYGVHRGRSKKYNPFAQMIQERPLAGPYNMGEQNVIGNLIQARLTRRDGEKPVRAMQRLGRQAPTVVPAQCLGGASTLLGSFILAGRCQLEAESYWSDGELSNVQAVVNATHDRQPYHYPRTAKSQVGQWVVVDARGNELASNRVLDRETPGILEVLRRGGDVLVHCNQSFRRGPVTCAALFRRCTGHDAQAFLDFLATRRRIWRGHESGCPDRKKRHDQGLLLAQAWARAQPPPRPHSAAPALRSPTRGSTEAASPPQPPPQKAAPRPLRSALRASARSQAQGILNVHMGSDTGPAESFKSATTEPCTHLNDNKWLYRVLRRGEKPAALRQPKDFGCFSHDEFRALLLQSVAFGNDPAQPSCFLHATMRLPKAWSLRNERAHLYSNWLVRFPMEMDGVTVVDLTSYRSAGKYLNDAAGDSAHIRQCLQVVRGYAAKDQEVVLLQRPPLELIEWWSEAEGRWRPATDLVDAGRALPAAATSQQPQEQQGLGDQGRGHDDALADASFDEVFAAQEALVRALKRRAAEALGADKDTSEAKRREVEEAAGLMERAQRLLQQAAEAVLPSAGAEELTEEAAAEPAQEEPTRREYGRELFAFSEFVRGDQPGAPGPAELLLQACYAANQNRDGTPLVLSQLLPHLTATSLNEDDAYGWAPLHILAQNKNNANDKCEMMRLLLDARADPDVRGRRGATPLFKAAGTAATSQARVLLECGADVNLASEDGATPLDATWANRACRDVISEKGGQKGQGVSGKGRPLGAAAKARWDRYNSWTGPKGKDAGKGDRGKGGDGKGPRR</sequence>
<evidence type="ECO:0000313" key="4">
    <source>
        <dbReference type="Proteomes" id="UP001189429"/>
    </source>
</evidence>
<dbReference type="PANTHER" id="PTHR48125">
    <property type="entry name" value="LP07818P1"/>
    <property type="match status" value="1"/>
</dbReference>
<dbReference type="Pfam" id="PF00023">
    <property type="entry name" value="Ank"/>
    <property type="match status" value="1"/>
</dbReference>
<evidence type="ECO:0000313" key="3">
    <source>
        <dbReference type="EMBL" id="CAK0834708.1"/>
    </source>
</evidence>
<keyword evidence="4" id="KW-1185">Reference proteome</keyword>
<feature type="compositionally biased region" description="Low complexity" evidence="2">
    <location>
        <begin position="42"/>
        <end position="66"/>
    </location>
</feature>
<feature type="compositionally biased region" description="Low complexity" evidence="2">
    <location>
        <begin position="530"/>
        <end position="543"/>
    </location>
</feature>
<dbReference type="SMART" id="SM00248">
    <property type="entry name" value="ANK"/>
    <property type="match status" value="2"/>
</dbReference>
<dbReference type="PANTHER" id="PTHR48125:SF10">
    <property type="entry name" value="OS12G0136300 PROTEIN"/>
    <property type="match status" value="1"/>
</dbReference>
<comment type="caution">
    <text evidence="3">The sequence shown here is derived from an EMBL/GenBank/DDBJ whole genome shotgun (WGS) entry which is preliminary data.</text>
</comment>
<gene>
    <name evidence="3" type="ORF">PCOR1329_LOCUS32068</name>
</gene>
<evidence type="ECO:0000256" key="2">
    <source>
        <dbReference type="SAM" id="MobiDB-lite"/>
    </source>
</evidence>
<dbReference type="Gene3D" id="3.90.190.10">
    <property type="entry name" value="Protein tyrosine phosphatase superfamily"/>
    <property type="match status" value="1"/>
</dbReference>
<feature type="region of interest" description="Disordered" evidence="2">
    <location>
        <begin position="740"/>
        <end position="764"/>
    </location>
</feature>
<dbReference type="InterPro" id="IPR036770">
    <property type="entry name" value="Ankyrin_rpt-contain_sf"/>
</dbReference>
<dbReference type="SUPFAM" id="SSF52799">
    <property type="entry name" value="(Phosphotyrosine protein) phosphatases II"/>
    <property type="match status" value="1"/>
</dbReference>
<organism evidence="3 4">
    <name type="scientific">Prorocentrum cordatum</name>
    <dbReference type="NCBI Taxonomy" id="2364126"/>
    <lineage>
        <taxon>Eukaryota</taxon>
        <taxon>Sar</taxon>
        <taxon>Alveolata</taxon>
        <taxon>Dinophyceae</taxon>
        <taxon>Prorocentrales</taxon>
        <taxon>Prorocentraceae</taxon>
        <taxon>Prorocentrum</taxon>
    </lineage>
</organism>
<accession>A0ABN9SSI8</accession>
<dbReference type="Gene3D" id="1.25.40.20">
    <property type="entry name" value="Ankyrin repeat-containing domain"/>
    <property type="match status" value="1"/>
</dbReference>
<proteinExistence type="predicted"/>
<name>A0ABN9SSI8_9DINO</name>
<feature type="region of interest" description="Disordered" evidence="2">
    <location>
        <begin position="42"/>
        <end position="74"/>
    </location>
</feature>